<dbReference type="Proteomes" id="UP000324222">
    <property type="component" value="Unassembled WGS sequence"/>
</dbReference>
<gene>
    <name evidence="2" type="ORF">E2C01_032269</name>
</gene>
<evidence type="ECO:0000313" key="2">
    <source>
        <dbReference type="EMBL" id="MPC38755.1"/>
    </source>
</evidence>
<accession>A0A5B7EZ81</accession>
<reference evidence="2 3" key="1">
    <citation type="submission" date="2019-05" db="EMBL/GenBank/DDBJ databases">
        <title>Another draft genome of Portunus trituberculatus and its Hox gene families provides insights of decapod evolution.</title>
        <authorList>
            <person name="Jeong J.-H."/>
            <person name="Song I."/>
            <person name="Kim S."/>
            <person name="Choi T."/>
            <person name="Kim D."/>
            <person name="Ryu S."/>
            <person name="Kim W."/>
        </authorList>
    </citation>
    <scope>NUCLEOTIDE SEQUENCE [LARGE SCALE GENOMIC DNA]</scope>
    <source>
        <tissue evidence="2">Muscle</tissue>
    </source>
</reference>
<comment type="caution">
    <text evidence="2">The sequence shown here is derived from an EMBL/GenBank/DDBJ whole genome shotgun (WGS) entry which is preliminary data.</text>
</comment>
<dbReference type="AlphaFoldDB" id="A0A5B7EZ81"/>
<dbReference type="EMBL" id="VSRR010004161">
    <property type="protein sequence ID" value="MPC38755.1"/>
    <property type="molecule type" value="Genomic_DNA"/>
</dbReference>
<evidence type="ECO:0000313" key="3">
    <source>
        <dbReference type="Proteomes" id="UP000324222"/>
    </source>
</evidence>
<sequence length="97" mass="10514">MASLATSQGQVRPGQVANRPPPSGPTQPALIPLLVCKLHLIHSFTCTASHSAAHTLRHLTHPMLSTMHPAYIRIRLTVKRIFRSNLLLACFLGVSAS</sequence>
<proteinExistence type="predicted"/>
<feature type="region of interest" description="Disordered" evidence="1">
    <location>
        <begin position="1"/>
        <end position="25"/>
    </location>
</feature>
<keyword evidence="3" id="KW-1185">Reference proteome</keyword>
<evidence type="ECO:0000256" key="1">
    <source>
        <dbReference type="SAM" id="MobiDB-lite"/>
    </source>
</evidence>
<organism evidence="2 3">
    <name type="scientific">Portunus trituberculatus</name>
    <name type="common">Swimming crab</name>
    <name type="synonym">Neptunus trituberculatus</name>
    <dbReference type="NCBI Taxonomy" id="210409"/>
    <lineage>
        <taxon>Eukaryota</taxon>
        <taxon>Metazoa</taxon>
        <taxon>Ecdysozoa</taxon>
        <taxon>Arthropoda</taxon>
        <taxon>Crustacea</taxon>
        <taxon>Multicrustacea</taxon>
        <taxon>Malacostraca</taxon>
        <taxon>Eumalacostraca</taxon>
        <taxon>Eucarida</taxon>
        <taxon>Decapoda</taxon>
        <taxon>Pleocyemata</taxon>
        <taxon>Brachyura</taxon>
        <taxon>Eubrachyura</taxon>
        <taxon>Portunoidea</taxon>
        <taxon>Portunidae</taxon>
        <taxon>Portuninae</taxon>
        <taxon>Portunus</taxon>
    </lineage>
</organism>
<name>A0A5B7EZ81_PORTR</name>
<protein>
    <submittedName>
        <fullName evidence="2">Uncharacterized protein</fullName>
    </submittedName>
</protein>
<feature type="compositionally biased region" description="Polar residues" evidence="1">
    <location>
        <begin position="1"/>
        <end position="10"/>
    </location>
</feature>